<proteinExistence type="predicted"/>
<reference evidence="1" key="1">
    <citation type="submission" date="2014-11" db="EMBL/GenBank/DDBJ databases">
        <authorList>
            <person name="Amaro Gonzalez C."/>
        </authorList>
    </citation>
    <scope>NUCLEOTIDE SEQUENCE</scope>
</reference>
<accession>A0A0E9S6U2</accession>
<name>A0A0E9S6U2_ANGAN</name>
<organism evidence="1">
    <name type="scientific">Anguilla anguilla</name>
    <name type="common">European freshwater eel</name>
    <name type="synonym">Muraena anguilla</name>
    <dbReference type="NCBI Taxonomy" id="7936"/>
    <lineage>
        <taxon>Eukaryota</taxon>
        <taxon>Metazoa</taxon>
        <taxon>Chordata</taxon>
        <taxon>Craniata</taxon>
        <taxon>Vertebrata</taxon>
        <taxon>Euteleostomi</taxon>
        <taxon>Actinopterygii</taxon>
        <taxon>Neopterygii</taxon>
        <taxon>Teleostei</taxon>
        <taxon>Anguilliformes</taxon>
        <taxon>Anguillidae</taxon>
        <taxon>Anguilla</taxon>
    </lineage>
</organism>
<reference evidence="1" key="2">
    <citation type="journal article" date="2015" name="Fish Shellfish Immunol.">
        <title>Early steps in the European eel (Anguilla anguilla)-Vibrio vulnificus interaction in the gills: Role of the RtxA13 toxin.</title>
        <authorList>
            <person name="Callol A."/>
            <person name="Pajuelo D."/>
            <person name="Ebbesson L."/>
            <person name="Teles M."/>
            <person name="MacKenzie S."/>
            <person name="Amaro C."/>
        </authorList>
    </citation>
    <scope>NUCLEOTIDE SEQUENCE</scope>
</reference>
<evidence type="ECO:0000313" key="1">
    <source>
        <dbReference type="EMBL" id="JAH36233.1"/>
    </source>
</evidence>
<dbReference type="EMBL" id="GBXM01072344">
    <property type="protein sequence ID" value="JAH36233.1"/>
    <property type="molecule type" value="Transcribed_RNA"/>
</dbReference>
<protein>
    <submittedName>
        <fullName evidence="1">Uncharacterized protein</fullName>
    </submittedName>
</protein>
<sequence length="18" mass="1963">MLSPKGDRVSAFERVSAL</sequence>
<dbReference type="AlphaFoldDB" id="A0A0E9S6U2"/>